<protein>
    <submittedName>
        <fullName evidence="2">DUF3221 domain-containing protein</fullName>
    </submittedName>
</protein>
<evidence type="ECO:0000256" key="1">
    <source>
        <dbReference type="SAM" id="SignalP"/>
    </source>
</evidence>
<dbReference type="Proteomes" id="UP001595817">
    <property type="component" value="Unassembled WGS sequence"/>
</dbReference>
<organism evidence="2 3">
    <name type="scientific">Chungangia koreensis</name>
    <dbReference type="NCBI Taxonomy" id="752657"/>
    <lineage>
        <taxon>Bacteria</taxon>
        <taxon>Bacillati</taxon>
        <taxon>Bacillota</taxon>
        <taxon>Bacilli</taxon>
        <taxon>Lactobacillales</taxon>
        <taxon>Chungangia</taxon>
    </lineage>
</organism>
<keyword evidence="3" id="KW-1185">Reference proteome</keyword>
<gene>
    <name evidence="2" type="ORF">ACFOZY_01645</name>
</gene>
<dbReference type="EMBL" id="JBHSEC010000001">
    <property type="protein sequence ID" value="MFC4409132.1"/>
    <property type="molecule type" value="Genomic_DNA"/>
</dbReference>
<reference evidence="3" key="1">
    <citation type="journal article" date="2019" name="Int. J. Syst. Evol. Microbiol.">
        <title>The Global Catalogue of Microorganisms (GCM) 10K type strain sequencing project: providing services to taxonomists for standard genome sequencing and annotation.</title>
        <authorList>
            <consortium name="The Broad Institute Genomics Platform"/>
            <consortium name="The Broad Institute Genome Sequencing Center for Infectious Disease"/>
            <person name="Wu L."/>
            <person name="Ma J."/>
        </authorList>
    </citation>
    <scope>NUCLEOTIDE SEQUENCE [LARGE SCALE GENOMIC DNA]</scope>
    <source>
        <strain evidence="3">CCUG 59778</strain>
    </source>
</reference>
<evidence type="ECO:0000313" key="2">
    <source>
        <dbReference type="EMBL" id="MFC4409132.1"/>
    </source>
</evidence>
<proteinExistence type="predicted"/>
<dbReference type="PROSITE" id="PS51257">
    <property type="entry name" value="PROKAR_LIPOPROTEIN"/>
    <property type="match status" value="1"/>
</dbReference>
<evidence type="ECO:0000313" key="3">
    <source>
        <dbReference type="Proteomes" id="UP001595817"/>
    </source>
</evidence>
<accession>A0ABV8X4I2</accession>
<dbReference type="Pfam" id="PF11518">
    <property type="entry name" value="DUF3221"/>
    <property type="match status" value="1"/>
</dbReference>
<dbReference type="RefSeq" id="WP_378151561.1">
    <property type="nucleotide sequence ID" value="NZ_JBHSEC010000001.1"/>
</dbReference>
<dbReference type="InterPro" id="IPR021598">
    <property type="entry name" value="DUF3221"/>
</dbReference>
<feature type="signal peptide" evidence="1">
    <location>
        <begin position="1"/>
        <end position="24"/>
    </location>
</feature>
<feature type="chain" id="PRO_5047106818" evidence="1">
    <location>
        <begin position="25"/>
        <end position="382"/>
    </location>
</feature>
<name>A0ABV8X4I2_9LACT</name>
<sequence>MKKYILPIGVALLLILAGCGTSGKQPVSLGQAPKVQDQESEREIIAELKQTATETPERNQVKQEITEQPEFKDGLHGKPSESLLELLTVQQVEGEAALQAIDQVYGLEEFREEGILFYGDESNLGFWIGLKKPDERLNQIVDILQKKVDRGEILAKYIHFFKNDFTEAEQRTLTDQVAKALKQYVVNHYNPDAVSYSASVDTLTGNIQIGHNFLENEQMEQLKETFAGYNIVFTQEGRMIPKEGEPDVKYPEEEYTAQPIEEGSIIVSVGDGRFLTDWTYFEFKGAEKKLKAGQRVIVAAAGGIMESMPAQGRASFVELLPDYKPDGADLSESIIALKAISEAEKKSNFAPNIGSITYNSEKDEWTVSISQDEDYELTFKDE</sequence>
<comment type="caution">
    <text evidence="2">The sequence shown here is derived from an EMBL/GenBank/DDBJ whole genome shotgun (WGS) entry which is preliminary data.</text>
</comment>
<keyword evidence="1" id="KW-0732">Signal</keyword>